<dbReference type="OrthoDB" id="10057496at2759"/>
<keyword evidence="2 3" id="KW-0040">ANK repeat</keyword>
<evidence type="ECO:0000256" key="2">
    <source>
        <dbReference type="ARBA" id="ARBA00023043"/>
    </source>
</evidence>
<dbReference type="GO" id="GO:0004842">
    <property type="term" value="F:ubiquitin-protein transferase activity"/>
    <property type="evidence" value="ECO:0007669"/>
    <property type="project" value="TreeGrafter"/>
</dbReference>
<dbReference type="OMA" id="NVLHMCA"/>
<dbReference type="SUPFAM" id="SSF48403">
    <property type="entry name" value="Ankyrin repeat"/>
    <property type="match status" value="1"/>
</dbReference>
<dbReference type="PRINTS" id="PR01415">
    <property type="entry name" value="ANKYRIN"/>
</dbReference>
<keyword evidence="1" id="KW-0677">Repeat</keyword>
<dbReference type="EMBL" id="AFWA02000004">
    <property type="protein sequence ID" value="EMR10294.1"/>
    <property type="molecule type" value="Genomic_DNA"/>
</dbReference>
<dbReference type="GO" id="GO:0085020">
    <property type="term" value="P:protein K6-linked ubiquitination"/>
    <property type="evidence" value="ECO:0007669"/>
    <property type="project" value="TreeGrafter"/>
</dbReference>
<gene>
    <name evidence="4" type="ORF">PNEG_01555</name>
</gene>
<dbReference type="Gene3D" id="1.25.40.20">
    <property type="entry name" value="Ankyrin repeat-containing domain"/>
    <property type="match status" value="1"/>
</dbReference>
<name>M7PIM9_PNEMU</name>
<feature type="repeat" description="ANK" evidence="3">
    <location>
        <begin position="57"/>
        <end position="85"/>
    </location>
</feature>
<dbReference type="InterPro" id="IPR036770">
    <property type="entry name" value="Ankyrin_rpt-contain_sf"/>
</dbReference>
<dbReference type="Proteomes" id="UP000011958">
    <property type="component" value="Unassembled WGS sequence"/>
</dbReference>
<dbReference type="SMART" id="SM00248">
    <property type="entry name" value="ANK"/>
    <property type="match status" value="3"/>
</dbReference>
<evidence type="ECO:0000313" key="4">
    <source>
        <dbReference type="EMBL" id="EMR10294.1"/>
    </source>
</evidence>
<dbReference type="PANTHER" id="PTHR24171">
    <property type="entry name" value="ANKYRIN REPEAT DOMAIN-CONTAINING PROTEIN 39-RELATED"/>
    <property type="match status" value="1"/>
</dbReference>
<dbReference type="InterPro" id="IPR002110">
    <property type="entry name" value="Ankyrin_rpt"/>
</dbReference>
<proteinExistence type="predicted"/>
<dbReference type="Pfam" id="PF12796">
    <property type="entry name" value="Ank_2"/>
    <property type="match status" value="1"/>
</dbReference>
<evidence type="ECO:0000313" key="5">
    <source>
        <dbReference type="Proteomes" id="UP000011958"/>
    </source>
</evidence>
<dbReference type="PROSITE" id="PS50088">
    <property type="entry name" value="ANK_REPEAT"/>
    <property type="match status" value="2"/>
</dbReference>
<dbReference type="RefSeq" id="XP_007873504.1">
    <property type="nucleotide sequence ID" value="XM_007875313.1"/>
</dbReference>
<dbReference type="STRING" id="1069680.M7PIM9"/>
<comment type="caution">
    <text evidence="4">The sequence shown here is derived from an EMBL/GenBank/DDBJ whole genome shotgun (WGS) entry which is preliminary data.</text>
</comment>
<dbReference type="HOGENOM" id="CLU_000134_20_2_1"/>
<protein>
    <submittedName>
        <fullName evidence="4">Uncharacterized protein</fullName>
    </submittedName>
</protein>
<dbReference type="PANTHER" id="PTHR24171:SF11">
    <property type="entry name" value="26S PROTEASOME NON-ATPASE REGULATORY SUBUNIT 10"/>
    <property type="match status" value="1"/>
</dbReference>
<reference evidence="5" key="1">
    <citation type="journal article" date="2016" name="Nat. Commun.">
        <title>Genome analysis of three Pneumocystis species reveals adaptation mechanisms to life exclusively in mammalian hosts.</title>
        <authorList>
            <person name="Ma L."/>
            <person name="Chen Z."/>
            <person name="Huang D.W."/>
            <person name="Kutty G."/>
            <person name="Ishihara M."/>
            <person name="Wang H."/>
            <person name="Abouelleil A."/>
            <person name="Bishop L."/>
            <person name="Davey E."/>
            <person name="Deng R."/>
            <person name="Deng X."/>
            <person name="Fan L."/>
            <person name="Fantoni G."/>
            <person name="Fitzgerald M."/>
            <person name="Gogineni E."/>
            <person name="Goldberg J.M."/>
            <person name="Handley G."/>
            <person name="Hu X."/>
            <person name="Huber C."/>
            <person name="Jiao X."/>
            <person name="Jones K."/>
            <person name="Levin J.Z."/>
            <person name="Liu Y."/>
            <person name="Macdonald P."/>
            <person name="Melnikov A."/>
            <person name="Raley C."/>
            <person name="Sassi M."/>
            <person name="Sherman B.T."/>
            <person name="Song X."/>
            <person name="Sykes S."/>
            <person name="Tran B."/>
            <person name="Walsh L."/>
            <person name="Xia Y."/>
            <person name="Yang J."/>
            <person name="Young S."/>
            <person name="Zeng Q."/>
            <person name="Zheng X."/>
            <person name="Stephens R."/>
            <person name="Nusbaum C."/>
            <person name="Birren B.W."/>
            <person name="Azadi P."/>
            <person name="Lempicki R.A."/>
            <person name="Cuomo C.A."/>
            <person name="Kovacs J.A."/>
        </authorList>
    </citation>
    <scope>NUCLEOTIDE SEQUENCE [LARGE SCALE GENOMIC DNA]</scope>
    <source>
        <strain evidence="5">B123</strain>
    </source>
</reference>
<organism evidence="4 5">
    <name type="scientific">Pneumocystis murina (strain B123)</name>
    <name type="common">Mouse pneumocystis pneumonia agent</name>
    <name type="synonym">Pneumocystis carinii f. sp. muris</name>
    <dbReference type="NCBI Taxonomy" id="1069680"/>
    <lineage>
        <taxon>Eukaryota</taxon>
        <taxon>Fungi</taxon>
        <taxon>Dikarya</taxon>
        <taxon>Ascomycota</taxon>
        <taxon>Taphrinomycotina</taxon>
        <taxon>Pneumocystomycetes</taxon>
        <taxon>Pneumocystaceae</taxon>
        <taxon>Pneumocystis</taxon>
    </lineage>
</organism>
<keyword evidence="5" id="KW-1185">Reference proteome</keyword>
<dbReference type="eggNOG" id="KOG0504">
    <property type="taxonomic scope" value="Eukaryota"/>
</dbReference>
<sequence length="167" mass="19151">MIQMNEISTESSEFNEELYKDKQDVFEEFFIASRFGDLETIKTLKLSPIDLFQKDNNGNTALHIASANGHIEIVRFLLSQYPKINNGFDYLSIKNHSGNTPLHWAAMNGHDKIVCELVKCGANLHVRNNAQKTPLWEAEFHGKTKVVTWLLEHTDLVPNDDNDTEEY</sequence>
<dbReference type="GeneID" id="19895250"/>
<evidence type="ECO:0000256" key="3">
    <source>
        <dbReference type="PROSITE-ProRule" id="PRU00023"/>
    </source>
</evidence>
<feature type="repeat" description="ANK" evidence="3">
    <location>
        <begin position="97"/>
        <end position="129"/>
    </location>
</feature>
<dbReference type="AlphaFoldDB" id="M7PIM9"/>
<dbReference type="VEuPathDB" id="FungiDB:PNEG_01555"/>
<evidence type="ECO:0000256" key="1">
    <source>
        <dbReference type="ARBA" id="ARBA00022737"/>
    </source>
</evidence>
<accession>M7PIM9</accession>
<dbReference type="PROSITE" id="PS50297">
    <property type="entry name" value="ANK_REP_REGION"/>
    <property type="match status" value="2"/>
</dbReference>